<dbReference type="InterPro" id="IPR050570">
    <property type="entry name" value="Cell_wall_metabolism_enzyme"/>
</dbReference>
<evidence type="ECO:0000259" key="1">
    <source>
        <dbReference type="Pfam" id="PF01551"/>
    </source>
</evidence>
<sequence length="378" mass="42312">MKKFWIFILLLALIGVLLYYFYPKALDIVTKPSARIVYERQFSETDAVFIRWKQLSEKALNDSLEITLPFVESGLFSSESPSVYGFQFEAKEGEQLFLETFASIDSTQLFMELFRRDTDSLQKFTSIQSNQPGTKSLQQNITENGVYKVIIQPEIKTDAQFQLKIYTQPIYVFPVAEATNKNIQSFWGANRDGGRRSHQGNDIFAPRGTPVLAVTEGRISSTGNRGLGGKQVWLRDGLLGGRSLYYAHLDSIIATTGQRVQVGDTLGLVGNTGNARTTAPHLHFGIYTNRGAIDPLPFIKMQKIPDSTEGFNFRKGKVNSTTATLRTGPATKSEKRIDLQINDTVTIFGKTNDSYHIQIQDSLHGFLSESLLIPFSPN</sequence>
<accession>A0ABW2MSW8</accession>
<dbReference type="InterPro" id="IPR011055">
    <property type="entry name" value="Dup_hybrid_motif"/>
</dbReference>
<dbReference type="Gene3D" id="2.30.30.40">
    <property type="entry name" value="SH3 Domains"/>
    <property type="match status" value="1"/>
</dbReference>
<dbReference type="Proteomes" id="UP001596415">
    <property type="component" value="Unassembled WGS sequence"/>
</dbReference>
<dbReference type="PANTHER" id="PTHR21666">
    <property type="entry name" value="PEPTIDASE-RELATED"/>
    <property type="match status" value="1"/>
</dbReference>
<dbReference type="Pfam" id="PF01551">
    <property type="entry name" value="Peptidase_M23"/>
    <property type="match status" value="1"/>
</dbReference>
<keyword evidence="3" id="KW-1185">Reference proteome</keyword>
<organism evidence="2 3">
    <name type="scientific">Jejudonia soesokkakensis</name>
    <dbReference type="NCBI Taxonomy" id="1323432"/>
    <lineage>
        <taxon>Bacteria</taxon>
        <taxon>Pseudomonadati</taxon>
        <taxon>Bacteroidota</taxon>
        <taxon>Flavobacteriia</taxon>
        <taxon>Flavobacteriales</taxon>
        <taxon>Flavobacteriaceae</taxon>
        <taxon>Jejudonia</taxon>
    </lineage>
</organism>
<evidence type="ECO:0000313" key="3">
    <source>
        <dbReference type="Proteomes" id="UP001596415"/>
    </source>
</evidence>
<proteinExistence type="predicted"/>
<dbReference type="SUPFAM" id="SSF51261">
    <property type="entry name" value="Duplicated hybrid motif"/>
    <property type="match status" value="1"/>
</dbReference>
<dbReference type="EMBL" id="JBHTBN010000001">
    <property type="protein sequence ID" value="MFC7356374.1"/>
    <property type="molecule type" value="Genomic_DNA"/>
</dbReference>
<comment type="caution">
    <text evidence="2">The sequence shown here is derived from an EMBL/GenBank/DDBJ whole genome shotgun (WGS) entry which is preliminary data.</text>
</comment>
<dbReference type="RefSeq" id="WP_380216049.1">
    <property type="nucleotide sequence ID" value="NZ_JBHTBN010000001.1"/>
</dbReference>
<dbReference type="PANTHER" id="PTHR21666:SF268">
    <property type="entry name" value="PEPTIDASE M23 DOMAIN-CONTAINING PROTEIN"/>
    <property type="match status" value="1"/>
</dbReference>
<feature type="domain" description="M23ase beta-sheet core" evidence="1">
    <location>
        <begin position="197"/>
        <end position="295"/>
    </location>
</feature>
<evidence type="ECO:0000313" key="2">
    <source>
        <dbReference type="EMBL" id="MFC7356374.1"/>
    </source>
</evidence>
<name>A0ABW2MSW8_9FLAO</name>
<dbReference type="Gene3D" id="2.70.70.10">
    <property type="entry name" value="Glucose Permease (Domain IIA)"/>
    <property type="match status" value="1"/>
</dbReference>
<dbReference type="InterPro" id="IPR016047">
    <property type="entry name" value="M23ase_b-sheet_dom"/>
</dbReference>
<dbReference type="CDD" id="cd12797">
    <property type="entry name" value="M23_peptidase"/>
    <property type="match status" value="1"/>
</dbReference>
<protein>
    <submittedName>
        <fullName evidence="2">Peptidoglycan DD-metalloendopeptidase family protein</fullName>
    </submittedName>
</protein>
<reference evidence="3" key="1">
    <citation type="journal article" date="2019" name="Int. J. Syst. Evol. Microbiol.">
        <title>The Global Catalogue of Microorganisms (GCM) 10K type strain sequencing project: providing services to taxonomists for standard genome sequencing and annotation.</title>
        <authorList>
            <consortium name="The Broad Institute Genomics Platform"/>
            <consortium name="The Broad Institute Genome Sequencing Center for Infectious Disease"/>
            <person name="Wu L."/>
            <person name="Ma J."/>
        </authorList>
    </citation>
    <scope>NUCLEOTIDE SEQUENCE [LARGE SCALE GENOMIC DNA]</scope>
    <source>
        <strain evidence="3">CGMCC 1.16306</strain>
    </source>
</reference>
<gene>
    <name evidence="2" type="ORF">ACFQO1_01635</name>
</gene>